<dbReference type="GO" id="GO:0015074">
    <property type="term" value="P:DNA integration"/>
    <property type="evidence" value="ECO:0007669"/>
    <property type="project" value="UniProtKB-KW"/>
</dbReference>
<dbReference type="InterPro" id="IPR001584">
    <property type="entry name" value="Integrase_cat-core"/>
</dbReference>
<evidence type="ECO:0000259" key="12">
    <source>
        <dbReference type="PROSITE" id="PS50994"/>
    </source>
</evidence>
<keyword evidence="8" id="KW-0548">Nucleotidyltransferase</keyword>
<feature type="domain" description="Integrase catalytic" evidence="12">
    <location>
        <begin position="41"/>
        <end position="136"/>
    </location>
</feature>
<dbReference type="Pfam" id="PF07727">
    <property type="entry name" value="RVT_2"/>
    <property type="match status" value="1"/>
</dbReference>
<evidence type="ECO:0000256" key="11">
    <source>
        <dbReference type="SAM" id="MobiDB-lite"/>
    </source>
</evidence>
<keyword evidence="9" id="KW-0233">DNA recombination</keyword>
<comment type="caution">
    <text evidence="13">The sequence shown here is derived from an EMBL/GenBank/DDBJ whole genome shotgun (WGS) entry which is preliminary data.</text>
</comment>
<dbReference type="PROSITE" id="PS50994">
    <property type="entry name" value="INTEGRASE"/>
    <property type="match status" value="1"/>
</dbReference>
<dbReference type="GO" id="GO:0046872">
    <property type="term" value="F:metal ion binding"/>
    <property type="evidence" value="ECO:0007669"/>
    <property type="project" value="UniProtKB-KW"/>
</dbReference>
<evidence type="ECO:0000256" key="5">
    <source>
        <dbReference type="ARBA" id="ARBA00022842"/>
    </source>
</evidence>
<feature type="compositionally biased region" description="Basic residues" evidence="11">
    <location>
        <begin position="260"/>
        <end position="271"/>
    </location>
</feature>
<name>A0AAV7XV54_9NEOP</name>
<keyword evidence="8" id="KW-0808">Transferase</keyword>
<keyword evidence="8" id="KW-0239">DNA-directed DNA polymerase</keyword>
<dbReference type="AlphaFoldDB" id="A0AAV7XV54"/>
<dbReference type="Gene3D" id="3.30.420.10">
    <property type="entry name" value="Ribonuclease H-like superfamily/Ribonuclease H"/>
    <property type="match status" value="1"/>
</dbReference>
<dbReference type="PANTHER" id="PTHR42648">
    <property type="entry name" value="TRANSPOSASE, PUTATIVE-RELATED"/>
    <property type="match status" value="1"/>
</dbReference>
<evidence type="ECO:0000256" key="10">
    <source>
        <dbReference type="ARBA" id="ARBA00023268"/>
    </source>
</evidence>
<evidence type="ECO:0000313" key="14">
    <source>
        <dbReference type="Proteomes" id="UP001075354"/>
    </source>
</evidence>
<evidence type="ECO:0000256" key="8">
    <source>
        <dbReference type="ARBA" id="ARBA00022932"/>
    </source>
</evidence>
<dbReference type="InterPro" id="IPR013103">
    <property type="entry name" value="RVT_2"/>
</dbReference>
<keyword evidence="7" id="KW-0695">RNA-directed DNA polymerase</keyword>
<keyword evidence="6" id="KW-0229">DNA integration</keyword>
<evidence type="ECO:0000256" key="1">
    <source>
        <dbReference type="ARBA" id="ARBA00022722"/>
    </source>
</evidence>
<accession>A0AAV7XV54</accession>
<reference evidence="13" key="1">
    <citation type="submission" date="2022-12" db="EMBL/GenBank/DDBJ databases">
        <title>Chromosome-level genome assembly of the bean flower thrips Megalurothrips usitatus.</title>
        <authorList>
            <person name="Ma L."/>
            <person name="Liu Q."/>
            <person name="Li H."/>
            <person name="Cai W."/>
        </authorList>
    </citation>
    <scope>NUCLEOTIDE SEQUENCE</scope>
    <source>
        <strain evidence="13">Cailab_2022a</strain>
    </source>
</reference>
<feature type="region of interest" description="Disordered" evidence="11">
    <location>
        <begin position="236"/>
        <end position="275"/>
    </location>
</feature>
<feature type="compositionally biased region" description="Basic and acidic residues" evidence="11">
    <location>
        <begin position="243"/>
        <end position="253"/>
    </location>
</feature>
<keyword evidence="1" id="KW-0540">Nuclease</keyword>
<gene>
    <name evidence="13" type="ORF">ONE63_007129</name>
</gene>
<dbReference type="SUPFAM" id="SSF53098">
    <property type="entry name" value="Ribonuclease H-like"/>
    <property type="match status" value="1"/>
</dbReference>
<evidence type="ECO:0000256" key="9">
    <source>
        <dbReference type="ARBA" id="ARBA00023172"/>
    </source>
</evidence>
<evidence type="ECO:0000256" key="6">
    <source>
        <dbReference type="ARBA" id="ARBA00022908"/>
    </source>
</evidence>
<evidence type="ECO:0000313" key="13">
    <source>
        <dbReference type="EMBL" id="KAJ1528739.1"/>
    </source>
</evidence>
<dbReference type="GO" id="GO:0004519">
    <property type="term" value="F:endonuclease activity"/>
    <property type="evidence" value="ECO:0007669"/>
    <property type="project" value="UniProtKB-KW"/>
</dbReference>
<keyword evidence="4" id="KW-0378">Hydrolase</keyword>
<protein>
    <recommendedName>
        <fullName evidence="12">Integrase catalytic domain-containing protein</fullName>
    </recommendedName>
</protein>
<keyword evidence="3" id="KW-0255">Endonuclease</keyword>
<dbReference type="GO" id="GO:0003964">
    <property type="term" value="F:RNA-directed DNA polymerase activity"/>
    <property type="evidence" value="ECO:0007669"/>
    <property type="project" value="UniProtKB-KW"/>
</dbReference>
<dbReference type="GO" id="GO:0003676">
    <property type="term" value="F:nucleic acid binding"/>
    <property type="evidence" value="ECO:0007669"/>
    <property type="project" value="InterPro"/>
</dbReference>
<sequence>MKIPKLCDGVSDDIEKCNEEICEPCIRGKLIRKPFNTERARAKRPLEIVHTDICGKISPATPNGEEYIMTCLDDCTHFLKLYLLRTRNEAEEYIKEYINEAEAYFNLKTSKLRLDNGGEYSSNDFKLWCRSRGIQLAPQLNGKAESPTTTIDTTPAEKWYGKKPNLSNLRGFGQVVYTKNLGYLADYAPNGYRVWNPETRKVYAPRDIKFTNKFEENDEYQGGSIGIESLQQFEEEYEDENRNEDNNDEDGKKMIPIKAHTTRRQRHRPKKVKDDGRYKARLVARGCQQKEGTLDYGDIFSSVVQSTSLRILLAIAASENLEMMIFDVKSAFLYGQLNEEIYMRLPQGYNHPGKICLKSPWTAVCVHGSKGNAIHVGLDPKPPKIEEGIPALTRKSIYIDVKYHFIRDEMKNGWFIAQYCPTQENQADILTKPMQPQQFEKLKQKLMF</sequence>
<proteinExistence type="predicted"/>
<dbReference type="InterPro" id="IPR012337">
    <property type="entry name" value="RNaseH-like_sf"/>
</dbReference>
<dbReference type="Proteomes" id="UP001075354">
    <property type="component" value="Chromosome 4"/>
</dbReference>
<evidence type="ECO:0000256" key="4">
    <source>
        <dbReference type="ARBA" id="ARBA00022801"/>
    </source>
</evidence>
<dbReference type="GO" id="GO:0006310">
    <property type="term" value="P:DNA recombination"/>
    <property type="evidence" value="ECO:0007669"/>
    <property type="project" value="UniProtKB-KW"/>
</dbReference>
<dbReference type="GO" id="GO:0003887">
    <property type="term" value="F:DNA-directed DNA polymerase activity"/>
    <property type="evidence" value="ECO:0007669"/>
    <property type="project" value="UniProtKB-KW"/>
</dbReference>
<dbReference type="GO" id="GO:0016787">
    <property type="term" value="F:hydrolase activity"/>
    <property type="evidence" value="ECO:0007669"/>
    <property type="project" value="UniProtKB-KW"/>
</dbReference>
<evidence type="ECO:0000256" key="3">
    <source>
        <dbReference type="ARBA" id="ARBA00022759"/>
    </source>
</evidence>
<dbReference type="InterPro" id="IPR039537">
    <property type="entry name" value="Retrotran_Ty1/copia-like"/>
</dbReference>
<evidence type="ECO:0000256" key="7">
    <source>
        <dbReference type="ARBA" id="ARBA00022918"/>
    </source>
</evidence>
<keyword evidence="14" id="KW-1185">Reference proteome</keyword>
<organism evidence="13 14">
    <name type="scientific">Megalurothrips usitatus</name>
    <name type="common">bean blossom thrips</name>
    <dbReference type="NCBI Taxonomy" id="439358"/>
    <lineage>
        <taxon>Eukaryota</taxon>
        <taxon>Metazoa</taxon>
        <taxon>Ecdysozoa</taxon>
        <taxon>Arthropoda</taxon>
        <taxon>Hexapoda</taxon>
        <taxon>Insecta</taxon>
        <taxon>Pterygota</taxon>
        <taxon>Neoptera</taxon>
        <taxon>Paraneoptera</taxon>
        <taxon>Thysanoptera</taxon>
        <taxon>Terebrantia</taxon>
        <taxon>Thripoidea</taxon>
        <taxon>Thripidae</taxon>
        <taxon>Megalurothrips</taxon>
    </lineage>
</organism>
<keyword evidence="5" id="KW-0460">Magnesium</keyword>
<dbReference type="PANTHER" id="PTHR42648:SF11">
    <property type="entry name" value="TRANSPOSON TY4-P GAG-POL POLYPROTEIN"/>
    <property type="match status" value="1"/>
</dbReference>
<keyword evidence="2" id="KW-0479">Metal-binding</keyword>
<dbReference type="InterPro" id="IPR036397">
    <property type="entry name" value="RNaseH_sf"/>
</dbReference>
<evidence type="ECO:0000256" key="2">
    <source>
        <dbReference type="ARBA" id="ARBA00022723"/>
    </source>
</evidence>
<keyword evidence="10" id="KW-0511">Multifunctional enzyme</keyword>
<dbReference type="Pfam" id="PF00665">
    <property type="entry name" value="rve"/>
    <property type="match status" value="1"/>
</dbReference>
<dbReference type="EMBL" id="JAPTSV010000004">
    <property type="protein sequence ID" value="KAJ1528739.1"/>
    <property type="molecule type" value="Genomic_DNA"/>
</dbReference>